<organism evidence="5 6">
    <name type="scientific">Rathayibacter caricis DSM 15933</name>
    <dbReference type="NCBI Taxonomy" id="1328867"/>
    <lineage>
        <taxon>Bacteria</taxon>
        <taxon>Bacillati</taxon>
        <taxon>Actinomycetota</taxon>
        <taxon>Actinomycetes</taxon>
        <taxon>Micrococcales</taxon>
        <taxon>Microbacteriaceae</taxon>
        <taxon>Rathayibacter</taxon>
    </lineage>
</organism>
<name>A0A2T4UPA8_9MICO</name>
<accession>A0A2T4UPA8</accession>
<dbReference type="InterPro" id="IPR029058">
    <property type="entry name" value="AB_hydrolase_fold"/>
</dbReference>
<gene>
    <name evidence="5" type="ORF">C1I63_19280</name>
</gene>
<dbReference type="GO" id="GO:0004104">
    <property type="term" value="F:cholinesterase activity"/>
    <property type="evidence" value="ECO:0007669"/>
    <property type="project" value="InterPro"/>
</dbReference>
<dbReference type="InterPro" id="IPR000997">
    <property type="entry name" value="Cholinesterase"/>
</dbReference>
<dbReference type="InterPro" id="IPR050309">
    <property type="entry name" value="Type-B_Carboxylest/Lipase"/>
</dbReference>
<evidence type="ECO:0000256" key="3">
    <source>
        <dbReference type="PIRSR" id="PIRSR600997-1"/>
    </source>
</evidence>
<evidence type="ECO:0000313" key="5">
    <source>
        <dbReference type="EMBL" id="PTL71363.1"/>
    </source>
</evidence>
<keyword evidence="6" id="KW-1185">Reference proteome</keyword>
<evidence type="ECO:0000313" key="6">
    <source>
        <dbReference type="Proteomes" id="UP000241085"/>
    </source>
</evidence>
<dbReference type="Proteomes" id="UP000241085">
    <property type="component" value="Unassembled WGS sequence"/>
</dbReference>
<proteinExistence type="inferred from homology"/>
<evidence type="ECO:0000256" key="1">
    <source>
        <dbReference type="ARBA" id="ARBA00005964"/>
    </source>
</evidence>
<dbReference type="AlphaFoldDB" id="A0A2T4UPA8"/>
<keyword evidence="2" id="KW-0378">Hydrolase</keyword>
<dbReference type="RefSeq" id="WP_107576172.1">
    <property type="nucleotide sequence ID" value="NZ_PZPL01000002.1"/>
</dbReference>
<feature type="active site" description="Acyl-ester intermediate" evidence="3">
    <location>
        <position position="200"/>
    </location>
</feature>
<dbReference type="PRINTS" id="PR00878">
    <property type="entry name" value="CHOLNESTRASE"/>
</dbReference>
<reference evidence="5 6" key="1">
    <citation type="submission" date="2018-03" db="EMBL/GenBank/DDBJ databases">
        <title>Bacteriophage NCPPB3778 and a type I-E CRISPR drive the evolution of the US Biological Select Agent, Rathayibacter toxicus.</title>
        <authorList>
            <person name="Davis E.W.II."/>
            <person name="Tabima J.F."/>
            <person name="Weisberg A.J."/>
            <person name="Dantas Lopes L."/>
            <person name="Wiseman M.S."/>
            <person name="Wiseman M.S."/>
            <person name="Pupko T."/>
            <person name="Belcher M.S."/>
            <person name="Sechler A.J."/>
            <person name="Tancos M.A."/>
            <person name="Schroeder B.K."/>
            <person name="Murray T.D."/>
            <person name="Luster D.G."/>
            <person name="Schneider W.L."/>
            <person name="Rogers E."/>
            <person name="Andreote F.D."/>
            <person name="Grunwald N.J."/>
            <person name="Putnam M.L."/>
            <person name="Chang J.H."/>
        </authorList>
    </citation>
    <scope>NUCLEOTIDE SEQUENCE [LARGE SCALE GENOMIC DNA]</scope>
    <source>
        <strain evidence="5 6">DSM 15933</strain>
    </source>
</reference>
<dbReference type="InterPro" id="IPR002018">
    <property type="entry name" value="CarbesteraseB"/>
</dbReference>
<dbReference type="PANTHER" id="PTHR11559">
    <property type="entry name" value="CARBOXYLESTERASE"/>
    <property type="match status" value="1"/>
</dbReference>
<dbReference type="Gene3D" id="3.40.50.1820">
    <property type="entry name" value="alpha/beta hydrolase"/>
    <property type="match status" value="1"/>
</dbReference>
<feature type="domain" description="Carboxylesterase type B" evidence="4">
    <location>
        <begin position="6"/>
        <end position="480"/>
    </location>
</feature>
<protein>
    <recommendedName>
        <fullName evidence="4">Carboxylesterase type B domain-containing protein</fullName>
    </recommendedName>
</protein>
<sequence>MAVHREISTPQGVLRGVESGGVFTLLGVRYGDDTAGANRFRAPRLPRAWDGVRDAVIFGPSAPQIDNRDRLGRLMHPRNGSPLEGGPTSEDCLRLNIWAPAARTGEELPVLVWLHGGGYLAGSGNEMWFNGDVLAATEEVVIVTVTHRLGILGFLDLRAEGLPDSAHAGMLDIVMALQWVRDNISSVGGDPSRVTIAGQSGGGAKVAALCAMPAATDLFARAIMMSGPFPRVLPQTAASEFRDRVVGAAEGGVASLLDVPVDDLIHLQADALAAAGLSFGPESMESSGGIGPTLDAVHLPEHPFWPVATPRFTGKQLLIGWTTHEVGSLFAADPRFTVDLTADEAIARLTELGVPRAEAAFTTTATEVLDERPHLVFARVLSSMLFEGPARDLASIAATVADSVWAYEFREMSDVLDGLVGSCHSLDIPYVFGTVERIPLVGVNPYRATLSREMSRAWVRFATVGIPEADTEWLPWNDDERFVHAFACP</sequence>
<dbReference type="EMBL" id="PZPL01000002">
    <property type="protein sequence ID" value="PTL71363.1"/>
    <property type="molecule type" value="Genomic_DNA"/>
</dbReference>
<comment type="similarity">
    <text evidence="1">Belongs to the type-B carboxylesterase/lipase family.</text>
</comment>
<feature type="active site" description="Charge relay system" evidence="3">
    <location>
        <position position="325"/>
    </location>
</feature>
<dbReference type="Pfam" id="PF00135">
    <property type="entry name" value="COesterase"/>
    <property type="match status" value="1"/>
</dbReference>
<dbReference type="SUPFAM" id="SSF53474">
    <property type="entry name" value="alpha/beta-Hydrolases"/>
    <property type="match status" value="1"/>
</dbReference>
<feature type="active site" description="Charge relay system" evidence="3">
    <location>
        <position position="424"/>
    </location>
</feature>
<evidence type="ECO:0000256" key="2">
    <source>
        <dbReference type="ARBA" id="ARBA00022801"/>
    </source>
</evidence>
<evidence type="ECO:0000259" key="4">
    <source>
        <dbReference type="Pfam" id="PF00135"/>
    </source>
</evidence>
<comment type="caution">
    <text evidence="5">The sequence shown here is derived from an EMBL/GenBank/DDBJ whole genome shotgun (WGS) entry which is preliminary data.</text>
</comment>